<evidence type="ECO:0000313" key="3">
    <source>
        <dbReference type="Proteomes" id="UP000030651"/>
    </source>
</evidence>
<evidence type="ECO:0000259" key="1">
    <source>
        <dbReference type="Pfam" id="PF06985"/>
    </source>
</evidence>
<protein>
    <recommendedName>
        <fullName evidence="1">Heterokaryon incompatibility domain-containing protein</fullName>
    </recommendedName>
</protein>
<dbReference type="InterPro" id="IPR010730">
    <property type="entry name" value="HET"/>
</dbReference>
<dbReference type="AlphaFoldDB" id="W3WSA7"/>
<feature type="domain" description="Heterokaryon incompatibility" evidence="1">
    <location>
        <begin position="178"/>
        <end position="337"/>
    </location>
</feature>
<proteinExistence type="predicted"/>
<dbReference type="PANTHER" id="PTHR33112">
    <property type="entry name" value="DOMAIN PROTEIN, PUTATIVE-RELATED"/>
    <property type="match status" value="1"/>
</dbReference>
<dbReference type="OrthoDB" id="5362512at2759"/>
<dbReference type="KEGG" id="pfy:PFICI_12660"/>
<accession>W3WSA7</accession>
<dbReference type="GeneID" id="19277673"/>
<dbReference type="HOGENOM" id="CLU_002639_9_0_1"/>
<reference evidence="3" key="1">
    <citation type="journal article" date="2015" name="BMC Genomics">
        <title>Genomic and transcriptomic analysis of the endophytic fungus Pestalotiopsis fici reveals its lifestyle and high potential for synthesis of natural products.</title>
        <authorList>
            <person name="Wang X."/>
            <person name="Zhang X."/>
            <person name="Liu L."/>
            <person name="Xiang M."/>
            <person name="Wang W."/>
            <person name="Sun X."/>
            <person name="Che Y."/>
            <person name="Guo L."/>
            <person name="Liu G."/>
            <person name="Guo L."/>
            <person name="Wang C."/>
            <person name="Yin W.B."/>
            <person name="Stadler M."/>
            <person name="Zhang X."/>
            <person name="Liu X."/>
        </authorList>
    </citation>
    <scope>NUCLEOTIDE SEQUENCE [LARGE SCALE GENOMIC DNA]</scope>
    <source>
        <strain evidence="3">W106-1 / CGMCC3.15140</strain>
    </source>
</reference>
<keyword evidence="3" id="KW-1185">Reference proteome</keyword>
<dbReference type="EMBL" id="KI912118">
    <property type="protein sequence ID" value="ETS75716.1"/>
    <property type="molecule type" value="Genomic_DNA"/>
</dbReference>
<dbReference type="InParanoid" id="W3WSA7"/>
<gene>
    <name evidence="2" type="ORF">PFICI_12660</name>
</gene>
<sequence>MSDAQLCSSCQKLILDDWKLITELRTLDAGHTILTGICDERLEYERQDVYPDFPSLEATAQEGCHLCAQLRATFLRILGSHLEDHLQKSRNAARKAERQPIDSIGVTFKNFQFRHDSPSVYYGQPKNASYLLGFMYLQDPMEILPKGSFSGITLQVAAEQADDPTVGKLITQQAVVPYAALSYCWGDQSKYPPLETRPTTIRDRLKSIDIDQVPHTIRDAVIVTRRLGIQFLWVDALCIIQGDTKDWQDHVALLPAIYSNAWIVIAAALGDSSHSGFLQRDRTLNQISIPCNALKRRFGHSGKITLDMDSNLSYEWDYFRQEIDGSPWDRRAWTHQERTFARRVLFFGNRLYYQCQECSRIEDIPDRPVSPISLNFEIEERIYTLMKGSRSVTENYQHWRRLVQAYSERLLTYPSDKLAAISGVAQYLGQICNDENLAGLWRKNLQLDLLWTMKTRVSRDQDFIGTRWAKSQNKERLDLRNADYMAPTWTWASSDKPIRWISFCDGRTENLKTCAVVDISSTLKGANPMDALRGACIVLKGKSTLLDPSWISERTWIWRWDYADETPDPKAIKAFVVAEERREDRLACCMGRTRPPKTYTPVACGLLLEKTDFYNKREGAYRRVGMFKIAHRDRDILDSCAIETVTIV</sequence>
<name>W3WSA7_PESFW</name>
<dbReference type="Pfam" id="PF06985">
    <property type="entry name" value="HET"/>
    <property type="match status" value="1"/>
</dbReference>
<evidence type="ECO:0000313" key="2">
    <source>
        <dbReference type="EMBL" id="ETS75716.1"/>
    </source>
</evidence>
<dbReference type="PANTHER" id="PTHR33112:SF16">
    <property type="entry name" value="HETEROKARYON INCOMPATIBILITY DOMAIN-CONTAINING PROTEIN"/>
    <property type="match status" value="1"/>
</dbReference>
<dbReference type="Proteomes" id="UP000030651">
    <property type="component" value="Unassembled WGS sequence"/>
</dbReference>
<dbReference type="STRING" id="1229662.W3WSA7"/>
<organism evidence="2 3">
    <name type="scientific">Pestalotiopsis fici (strain W106-1 / CGMCC3.15140)</name>
    <dbReference type="NCBI Taxonomy" id="1229662"/>
    <lineage>
        <taxon>Eukaryota</taxon>
        <taxon>Fungi</taxon>
        <taxon>Dikarya</taxon>
        <taxon>Ascomycota</taxon>
        <taxon>Pezizomycotina</taxon>
        <taxon>Sordariomycetes</taxon>
        <taxon>Xylariomycetidae</taxon>
        <taxon>Amphisphaeriales</taxon>
        <taxon>Sporocadaceae</taxon>
        <taxon>Pestalotiopsis</taxon>
    </lineage>
</organism>
<dbReference type="RefSeq" id="XP_007839432.1">
    <property type="nucleotide sequence ID" value="XM_007841241.1"/>
</dbReference>